<dbReference type="Proteomes" id="UP001314166">
    <property type="component" value="Unassembled WGS sequence"/>
</dbReference>
<evidence type="ECO:0000313" key="2">
    <source>
        <dbReference type="Proteomes" id="UP001314166"/>
    </source>
</evidence>
<keyword evidence="2" id="KW-1185">Reference proteome</keyword>
<accession>A0ABM9MZM2</accession>
<dbReference type="EMBL" id="CAUZMB010000009">
    <property type="protein sequence ID" value="CAK1251274.1"/>
    <property type="molecule type" value="Genomic_DNA"/>
</dbReference>
<comment type="caution">
    <text evidence="1">The sequence shown here is derived from an EMBL/GenBank/DDBJ whole genome shotgun (WGS) entry which is preliminary data.</text>
</comment>
<dbReference type="RefSeq" id="WP_338344522.1">
    <property type="nucleotide sequence ID" value="NZ_CAUZLM010000008.1"/>
</dbReference>
<name>A0ABM9MZM2_9LACO</name>
<proteinExistence type="predicted"/>
<gene>
    <name evidence="1" type="ORF">R55214_HHFBAMCI_01324</name>
</gene>
<reference evidence="1 2" key="1">
    <citation type="submission" date="2023-10" db="EMBL/GenBank/DDBJ databases">
        <authorList>
            <person name="Botero Cardona J."/>
        </authorList>
    </citation>
    <scope>NUCLEOTIDE SEQUENCE [LARGE SCALE GENOMIC DNA]</scope>
    <source>
        <strain evidence="1 2">R-55214</strain>
    </source>
</reference>
<evidence type="ECO:0000313" key="1">
    <source>
        <dbReference type="EMBL" id="CAK1251274.1"/>
    </source>
</evidence>
<protein>
    <submittedName>
        <fullName evidence="1">Uncharacterized protein</fullName>
    </submittedName>
</protein>
<organism evidence="1 2">
    <name type="scientific">Fructobacillus evanidus</name>
    <dbReference type="NCBI Taxonomy" id="3064281"/>
    <lineage>
        <taxon>Bacteria</taxon>
        <taxon>Bacillati</taxon>
        <taxon>Bacillota</taxon>
        <taxon>Bacilli</taxon>
        <taxon>Lactobacillales</taxon>
        <taxon>Lactobacillaceae</taxon>
        <taxon>Fructobacillus</taxon>
    </lineage>
</organism>
<sequence length="96" mass="11445">MTDVQAVATFIENWKQVNDTIDKFHHESAWDNMTQEQANVINAFRIKQSEMEDTYDFYSRQDEIMVSRLNNWLVEIANYNEFYNDNIKKLTAITEA</sequence>